<keyword evidence="5" id="KW-0539">Nucleus</keyword>
<dbReference type="InterPro" id="IPR044810">
    <property type="entry name" value="WRKY_plant"/>
</dbReference>
<keyword evidence="4" id="KW-0804">Transcription</keyword>
<accession>A0ABR0UH84</accession>
<dbReference type="PROSITE" id="PS50811">
    <property type="entry name" value="WRKY"/>
    <property type="match status" value="1"/>
</dbReference>
<proteinExistence type="predicted"/>
<evidence type="ECO:0000256" key="3">
    <source>
        <dbReference type="ARBA" id="ARBA00023125"/>
    </source>
</evidence>
<dbReference type="Gene3D" id="2.20.25.80">
    <property type="entry name" value="WRKY domain"/>
    <property type="match status" value="1"/>
</dbReference>
<evidence type="ECO:0000313" key="7">
    <source>
        <dbReference type="EMBL" id="KAK6121959.1"/>
    </source>
</evidence>
<comment type="subcellular location">
    <subcellularLocation>
        <location evidence="1">Nucleus</location>
    </subcellularLocation>
</comment>
<feature type="domain" description="WRKY" evidence="6">
    <location>
        <begin position="83"/>
        <end position="145"/>
    </location>
</feature>
<evidence type="ECO:0000259" key="6">
    <source>
        <dbReference type="PROSITE" id="PS50811"/>
    </source>
</evidence>
<dbReference type="InterPro" id="IPR036576">
    <property type="entry name" value="WRKY_dom_sf"/>
</dbReference>
<dbReference type="Proteomes" id="UP001318860">
    <property type="component" value="Unassembled WGS sequence"/>
</dbReference>
<keyword evidence="3" id="KW-0238">DNA-binding</keyword>
<dbReference type="InterPro" id="IPR003657">
    <property type="entry name" value="WRKY_dom"/>
</dbReference>
<gene>
    <name evidence="7" type="ORF">DH2020_044298</name>
</gene>
<dbReference type="Pfam" id="PF03106">
    <property type="entry name" value="WRKY"/>
    <property type="match status" value="1"/>
</dbReference>
<protein>
    <recommendedName>
        <fullName evidence="6">WRKY domain-containing protein</fullName>
    </recommendedName>
</protein>
<sequence>MATKLQTLLHKPVKDHGTVSAEDLALKILTSFTQSLSVLTASAQISAVDGGGSDSSGGCKKKPGVKDRRGCYKRRKTSDSWMTISPVMEDGYAWRKYGQKVILNSEYPRCYLRCTHKYEGCKATKQVQRIKENPVLYQTTYFNHHTCTDTPIRAPPLIVGSDPVEPNLLGFQTITQSKQDDHDKYSTNPILMIKKEDQSKEEAQISEDVSDAKSSVDLWQEFIGSESFGFQYSCGPISLHELDMDVNQFGDLDTFHFDEIY</sequence>
<evidence type="ECO:0000256" key="1">
    <source>
        <dbReference type="ARBA" id="ARBA00004123"/>
    </source>
</evidence>
<keyword evidence="8" id="KW-1185">Reference proteome</keyword>
<evidence type="ECO:0000256" key="2">
    <source>
        <dbReference type="ARBA" id="ARBA00023015"/>
    </source>
</evidence>
<name>A0ABR0UH84_REHGL</name>
<evidence type="ECO:0000256" key="4">
    <source>
        <dbReference type="ARBA" id="ARBA00023163"/>
    </source>
</evidence>
<organism evidence="7 8">
    <name type="scientific">Rehmannia glutinosa</name>
    <name type="common">Chinese foxglove</name>
    <dbReference type="NCBI Taxonomy" id="99300"/>
    <lineage>
        <taxon>Eukaryota</taxon>
        <taxon>Viridiplantae</taxon>
        <taxon>Streptophyta</taxon>
        <taxon>Embryophyta</taxon>
        <taxon>Tracheophyta</taxon>
        <taxon>Spermatophyta</taxon>
        <taxon>Magnoliopsida</taxon>
        <taxon>eudicotyledons</taxon>
        <taxon>Gunneridae</taxon>
        <taxon>Pentapetalae</taxon>
        <taxon>asterids</taxon>
        <taxon>lamiids</taxon>
        <taxon>Lamiales</taxon>
        <taxon>Orobanchaceae</taxon>
        <taxon>Rehmannieae</taxon>
        <taxon>Rehmannia</taxon>
    </lineage>
</organism>
<dbReference type="EMBL" id="JABTTQ020002819">
    <property type="protein sequence ID" value="KAK6121959.1"/>
    <property type="molecule type" value="Genomic_DNA"/>
</dbReference>
<dbReference type="PANTHER" id="PTHR31282">
    <property type="entry name" value="WRKY TRANSCRIPTION FACTOR 21-RELATED"/>
    <property type="match status" value="1"/>
</dbReference>
<dbReference type="SUPFAM" id="SSF118290">
    <property type="entry name" value="WRKY DNA-binding domain"/>
    <property type="match status" value="1"/>
</dbReference>
<evidence type="ECO:0000256" key="5">
    <source>
        <dbReference type="ARBA" id="ARBA00023242"/>
    </source>
</evidence>
<dbReference type="SMART" id="SM00774">
    <property type="entry name" value="WRKY"/>
    <property type="match status" value="1"/>
</dbReference>
<reference evidence="7 8" key="1">
    <citation type="journal article" date="2021" name="Comput. Struct. Biotechnol. J.">
        <title>De novo genome assembly of the potent medicinal plant Rehmannia glutinosa using nanopore technology.</title>
        <authorList>
            <person name="Ma L."/>
            <person name="Dong C."/>
            <person name="Song C."/>
            <person name="Wang X."/>
            <person name="Zheng X."/>
            <person name="Niu Y."/>
            <person name="Chen S."/>
            <person name="Feng W."/>
        </authorList>
    </citation>
    <scope>NUCLEOTIDE SEQUENCE [LARGE SCALE GENOMIC DNA]</scope>
    <source>
        <strain evidence="7">DH-2019</strain>
    </source>
</reference>
<keyword evidence="2" id="KW-0805">Transcription regulation</keyword>
<comment type="caution">
    <text evidence="7">The sequence shown here is derived from an EMBL/GenBank/DDBJ whole genome shotgun (WGS) entry which is preliminary data.</text>
</comment>
<evidence type="ECO:0000313" key="8">
    <source>
        <dbReference type="Proteomes" id="UP001318860"/>
    </source>
</evidence>